<evidence type="ECO:0000313" key="2">
    <source>
        <dbReference type="EMBL" id="OGC63188.1"/>
    </source>
</evidence>
<feature type="domain" description="DinB-like" evidence="1">
    <location>
        <begin position="8"/>
        <end position="137"/>
    </location>
</feature>
<dbReference type="SUPFAM" id="SSF109854">
    <property type="entry name" value="DinB/YfiT-like putative metalloenzymes"/>
    <property type="match status" value="1"/>
</dbReference>
<protein>
    <recommendedName>
        <fullName evidence="1">DinB-like domain-containing protein</fullName>
    </recommendedName>
</protein>
<proteinExistence type="predicted"/>
<dbReference type="InterPro" id="IPR024775">
    <property type="entry name" value="DinB-like"/>
</dbReference>
<accession>A0A1F4W1N1</accession>
<evidence type="ECO:0000313" key="3">
    <source>
        <dbReference type="Proteomes" id="UP000176614"/>
    </source>
</evidence>
<reference evidence="2 3" key="1">
    <citation type="journal article" date="2016" name="Nat. Commun.">
        <title>Thousands of microbial genomes shed light on interconnected biogeochemical processes in an aquifer system.</title>
        <authorList>
            <person name="Anantharaman K."/>
            <person name="Brown C.T."/>
            <person name="Hug L.A."/>
            <person name="Sharon I."/>
            <person name="Castelle C.J."/>
            <person name="Probst A.J."/>
            <person name="Thomas B.C."/>
            <person name="Singh A."/>
            <person name="Wilkins M.J."/>
            <person name="Karaoz U."/>
            <person name="Brodie E.L."/>
            <person name="Williams K.H."/>
            <person name="Hubbard S.S."/>
            <person name="Banfield J.F."/>
        </authorList>
    </citation>
    <scope>NUCLEOTIDE SEQUENCE [LARGE SCALE GENOMIC DNA]</scope>
</reference>
<gene>
    <name evidence="2" type="ORF">A2264_00650</name>
</gene>
<dbReference type="Gene3D" id="1.20.120.450">
    <property type="entry name" value="dinb family like domain"/>
    <property type="match status" value="1"/>
</dbReference>
<dbReference type="AlphaFoldDB" id="A0A1F4W1N1"/>
<evidence type="ECO:0000259" key="1">
    <source>
        <dbReference type="Pfam" id="PF12867"/>
    </source>
</evidence>
<sequence>MNTSLNAYKEARELFIDAVDKFPKQKIEKALFDKWNLKQLMTHIAGWDNCIADNVKYLKEGKEPVFYGTVDSFNAKSTDEGKSWNWEKAYKELVKGGERVIKEYETLDPKLWNIQFWKTKSSTPEKFLKIVTRHYNHEHLPQILKCMEEAI</sequence>
<name>A0A1F4W1N1_UNCKA</name>
<comment type="caution">
    <text evidence="2">The sequence shown here is derived from an EMBL/GenBank/DDBJ whole genome shotgun (WGS) entry which is preliminary data.</text>
</comment>
<dbReference type="Pfam" id="PF12867">
    <property type="entry name" value="DinB_2"/>
    <property type="match status" value="1"/>
</dbReference>
<organism evidence="2 3">
    <name type="scientific">candidate division WWE3 bacterium RIFOXYA2_FULL_46_9</name>
    <dbReference type="NCBI Taxonomy" id="1802636"/>
    <lineage>
        <taxon>Bacteria</taxon>
        <taxon>Katanobacteria</taxon>
    </lineage>
</organism>
<dbReference type="EMBL" id="MEVT01000008">
    <property type="protein sequence ID" value="OGC63188.1"/>
    <property type="molecule type" value="Genomic_DNA"/>
</dbReference>
<dbReference type="Proteomes" id="UP000176614">
    <property type="component" value="Unassembled WGS sequence"/>
</dbReference>
<dbReference type="InterPro" id="IPR034660">
    <property type="entry name" value="DinB/YfiT-like"/>
</dbReference>